<feature type="transmembrane region" description="Helical" evidence="5">
    <location>
        <begin position="126"/>
        <end position="143"/>
    </location>
</feature>
<evidence type="ECO:0000259" key="6">
    <source>
        <dbReference type="PROSITE" id="PS51999"/>
    </source>
</evidence>
<keyword evidence="2 4" id="KW-0863">Zinc-finger</keyword>
<keyword evidence="3" id="KW-0862">Zinc</keyword>
<name>A0A922ABU6_CARIL</name>
<reference evidence="7" key="1">
    <citation type="submission" date="2021-01" db="EMBL/GenBank/DDBJ databases">
        <authorList>
            <person name="Lovell J.T."/>
            <person name="Bentley N."/>
            <person name="Bhattarai G."/>
            <person name="Jenkins J.W."/>
            <person name="Sreedasyam A."/>
            <person name="Alarcon Y."/>
            <person name="Bock C."/>
            <person name="Boston L."/>
            <person name="Carlson J."/>
            <person name="Cervantes K."/>
            <person name="Clermont K."/>
            <person name="Krom N."/>
            <person name="Kubenka K."/>
            <person name="Mamidi S."/>
            <person name="Mattison C."/>
            <person name="Monteros M."/>
            <person name="Pisani C."/>
            <person name="Plott C."/>
            <person name="Rajasekar S."/>
            <person name="Rhein H.S."/>
            <person name="Rohla C."/>
            <person name="Song M."/>
            <person name="Hilaire R.S."/>
            <person name="Shu S."/>
            <person name="Wells L."/>
            <person name="Wang X."/>
            <person name="Webber J."/>
            <person name="Heerema R.J."/>
            <person name="Klein P."/>
            <person name="Conner P."/>
            <person name="Grauke L."/>
            <person name="Grimwood J."/>
            <person name="Schmutz J."/>
            <person name="Randall J.J."/>
        </authorList>
    </citation>
    <scope>NUCLEOTIDE SEQUENCE</scope>
    <source>
        <tissue evidence="7">Leaf</tissue>
    </source>
</reference>
<dbReference type="EMBL" id="CM031839">
    <property type="protein sequence ID" value="KAG6675846.1"/>
    <property type="molecule type" value="Genomic_DNA"/>
</dbReference>
<keyword evidence="1" id="KW-0479">Metal-binding</keyword>
<keyword evidence="5" id="KW-0472">Membrane</keyword>
<dbReference type="PANTHER" id="PTHR33248">
    <property type="entry name" value="ZINC ION-BINDING PROTEIN"/>
    <property type="match status" value="1"/>
</dbReference>
<evidence type="ECO:0000256" key="3">
    <source>
        <dbReference type="ARBA" id="ARBA00022833"/>
    </source>
</evidence>
<evidence type="ECO:0000256" key="2">
    <source>
        <dbReference type="ARBA" id="ARBA00022771"/>
    </source>
</evidence>
<evidence type="ECO:0000256" key="5">
    <source>
        <dbReference type="SAM" id="Phobius"/>
    </source>
</evidence>
<dbReference type="Proteomes" id="UP000811246">
    <property type="component" value="Chromosome 15"/>
</dbReference>
<dbReference type="InterPro" id="IPR010666">
    <property type="entry name" value="Znf_GRF"/>
</dbReference>
<evidence type="ECO:0000256" key="4">
    <source>
        <dbReference type="PROSITE-ProRule" id="PRU01343"/>
    </source>
</evidence>
<dbReference type="AlphaFoldDB" id="A0A922ABU6"/>
<dbReference type="Pfam" id="PF06839">
    <property type="entry name" value="Zn_ribbon_GRF"/>
    <property type="match status" value="1"/>
</dbReference>
<evidence type="ECO:0000313" key="7">
    <source>
        <dbReference type="EMBL" id="KAG6675846.1"/>
    </source>
</evidence>
<keyword evidence="5" id="KW-0812">Transmembrane</keyword>
<accession>A0A922ABU6</accession>
<evidence type="ECO:0000313" key="8">
    <source>
        <dbReference type="Proteomes" id="UP000811246"/>
    </source>
</evidence>
<evidence type="ECO:0000256" key="1">
    <source>
        <dbReference type="ARBA" id="ARBA00022723"/>
    </source>
</evidence>
<dbReference type="OrthoDB" id="986197at2759"/>
<sequence length="145" mass="17047">MFVEENVSSCVSSSSLINQISRNNPMCTCGKPATLRTLYTRRNLGRSFFGCLNYNTKGLPYCNYFKWADSSEDREKELLKKEIQILRKEEELRKREEEIVKMELGVHNDQLDIQSQHTDIRCERRLLRIYLAICILVCSYVILSR</sequence>
<dbReference type="PROSITE" id="PS51999">
    <property type="entry name" value="ZF_GRF"/>
    <property type="match status" value="1"/>
</dbReference>
<keyword evidence="5" id="KW-1133">Transmembrane helix</keyword>
<gene>
    <name evidence="7" type="ORF">I3842_15G125100</name>
</gene>
<comment type="caution">
    <text evidence="7">The sequence shown here is derived from an EMBL/GenBank/DDBJ whole genome shotgun (WGS) entry which is preliminary data.</text>
</comment>
<dbReference type="GO" id="GO:0008270">
    <property type="term" value="F:zinc ion binding"/>
    <property type="evidence" value="ECO:0007669"/>
    <property type="project" value="UniProtKB-KW"/>
</dbReference>
<protein>
    <recommendedName>
        <fullName evidence="6">GRF-type domain-containing protein</fullName>
    </recommendedName>
</protein>
<proteinExistence type="predicted"/>
<organism evidence="7 8">
    <name type="scientific">Carya illinoinensis</name>
    <name type="common">Pecan</name>
    <dbReference type="NCBI Taxonomy" id="32201"/>
    <lineage>
        <taxon>Eukaryota</taxon>
        <taxon>Viridiplantae</taxon>
        <taxon>Streptophyta</taxon>
        <taxon>Embryophyta</taxon>
        <taxon>Tracheophyta</taxon>
        <taxon>Spermatophyta</taxon>
        <taxon>Magnoliopsida</taxon>
        <taxon>eudicotyledons</taxon>
        <taxon>Gunneridae</taxon>
        <taxon>Pentapetalae</taxon>
        <taxon>rosids</taxon>
        <taxon>fabids</taxon>
        <taxon>Fagales</taxon>
        <taxon>Juglandaceae</taxon>
        <taxon>Carya</taxon>
    </lineage>
</organism>
<feature type="domain" description="GRF-type" evidence="6">
    <location>
        <begin position="27"/>
        <end position="71"/>
    </location>
</feature>